<dbReference type="AlphaFoldDB" id="A0A2G9TPI8"/>
<feature type="non-terminal residue" evidence="4">
    <location>
        <position position="207"/>
    </location>
</feature>
<keyword evidence="3" id="KW-0326">Glycosidase</keyword>
<dbReference type="PANTHER" id="PTHR11769:SF35">
    <property type="entry name" value="HYALURONIDASE"/>
    <property type="match status" value="1"/>
</dbReference>
<evidence type="ECO:0000313" key="4">
    <source>
        <dbReference type="EMBL" id="PIO59906.1"/>
    </source>
</evidence>
<keyword evidence="3" id="KW-0378">Hydrolase</keyword>
<dbReference type="InterPro" id="IPR013785">
    <property type="entry name" value="Aldolase_TIM"/>
</dbReference>
<evidence type="ECO:0000256" key="2">
    <source>
        <dbReference type="ARBA" id="ARBA00023157"/>
    </source>
</evidence>
<dbReference type="GO" id="GO:0005975">
    <property type="term" value="P:carbohydrate metabolic process"/>
    <property type="evidence" value="ECO:0007669"/>
    <property type="project" value="InterPro"/>
</dbReference>
<dbReference type="SUPFAM" id="SSF51445">
    <property type="entry name" value="(Trans)glycosidases"/>
    <property type="match status" value="1"/>
</dbReference>
<dbReference type="PANTHER" id="PTHR11769">
    <property type="entry name" value="HYALURONIDASE"/>
    <property type="match status" value="1"/>
</dbReference>
<evidence type="ECO:0000256" key="3">
    <source>
        <dbReference type="RuleBase" id="RU610713"/>
    </source>
</evidence>
<organism evidence="4 5">
    <name type="scientific">Teladorsagia circumcincta</name>
    <name type="common">Brown stomach worm</name>
    <name type="synonym">Ostertagia circumcincta</name>
    <dbReference type="NCBI Taxonomy" id="45464"/>
    <lineage>
        <taxon>Eukaryota</taxon>
        <taxon>Metazoa</taxon>
        <taxon>Ecdysozoa</taxon>
        <taxon>Nematoda</taxon>
        <taxon>Chromadorea</taxon>
        <taxon>Rhabditida</taxon>
        <taxon>Rhabditina</taxon>
        <taxon>Rhabditomorpha</taxon>
        <taxon>Strongyloidea</taxon>
        <taxon>Trichostrongylidae</taxon>
        <taxon>Teladorsagia</taxon>
    </lineage>
</organism>
<sequence>NLSEDDIELHLNISEYNITSVLPENVSSLAIIDFEEWRPLFRQNNYKKEVYKNASFEIIKSWNNVTDSELNETAKEEYNKAAKNFILKTIEKAKELRPNASWGLYGFPYCNYDAGKDGNSSCNAAILREANRIAQKYTPPLPIFPYTKFEYDPLNKNCSFYDDKDLCSTIIQPALMGVNGLIFWSSSRNMQTRCNAIKDFVNLKLGP</sequence>
<keyword evidence="2" id="KW-1015">Disulfide bond</keyword>
<reference evidence="4 5" key="1">
    <citation type="submission" date="2015-09" db="EMBL/GenBank/DDBJ databases">
        <title>Draft genome of the parasitic nematode Teladorsagia circumcincta isolate WARC Sus (inbred).</title>
        <authorList>
            <person name="Mitreva M."/>
        </authorList>
    </citation>
    <scope>NUCLEOTIDE SEQUENCE [LARGE SCALE GENOMIC DNA]</scope>
    <source>
        <strain evidence="4 5">S</strain>
    </source>
</reference>
<feature type="non-terminal residue" evidence="4">
    <location>
        <position position="1"/>
    </location>
</feature>
<dbReference type="GO" id="GO:0030214">
    <property type="term" value="P:hyaluronan catabolic process"/>
    <property type="evidence" value="ECO:0007669"/>
    <property type="project" value="TreeGrafter"/>
</dbReference>
<gene>
    <name evidence="4" type="ORF">TELCIR_18617</name>
</gene>
<dbReference type="InterPro" id="IPR018155">
    <property type="entry name" value="Hyaluronidase"/>
</dbReference>
<accession>A0A2G9TPI8</accession>
<dbReference type="PRINTS" id="PR00846">
    <property type="entry name" value="GLHYDRLASE56"/>
</dbReference>
<dbReference type="Proteomes" id="UP000230423">
    <property type="component" value="Unassembled WGS sequence"/>
</dbReference>
<dbReference type="EC" id="3.2.1.35" evidence="3"/>
<dbReference type="EMBL" id="KZ356606">
    <property type="protein sequence ID" value="PIO59906.1"/>
    <property type="molecule type" value="Genomic_DNA"/>
</dbReference>
<comment type="similarity">
    <text evidence="1 3">Belongs to the glycosyl hydrolase 56 family.</text>
</comment>
<dbReference type="Gene3D" id="3.20.20.70">
    <property type="entry name" value="Aldolase class I"/>
    <property type="match status" value="2"/>
</dbReference>
<name>A0A2G9TPI8_TELCI</name>
<evidence type="ECO:0000256" key="1">
    <source>
        <dbReference type="ARBA" id="ARBA00008871"/>
    </source>
</evidence>
<protein>
    <recommendedName>
        <fullName evidence="3">Hyaluronidase</fullName>
        <ecNumber evidence="3">3.2.1.35</ecNumber>
    </recommendedName>
</protein>
<proteinExistence type="inferred from homology"/>
<dbReference type="OrthoDB" id="5796153at2759"/>
<keyword evidence="5" id="KW-1185">Reference proteome</keyword>
<dbReference type="InterPro" id="IPR017853">
    <property type="entry name" value="GH"/>
</dbReference>
<dbReference type="Pfam" id="PF01630">
    <property type="entry name" value="Glyco_hydro_56"/>
    <property type="match status" value="2"/>
</dbReference>
<dbReference type="GO" id="GO:0004415">
    <property type="term" value="F:hyalurononglucosaminidase activity"/>
    <property type="evidence" value="ECO:0007669"/>
    <property type="project" value="UniProtKB-UniRule"/>
</dbReference>
<comment type="catalytic activity">
    <reaction evidence="3">
        <text>Random hydrolysis of (1-&gt;4)-linkages between N-acetyl-beta-D-glucosamine and D-glucuronate residues in hyaluronate.</text>
        <dbReference type="EC" id="3.2.1.35"/>
    </reaction>
</comment>
<evidence type="ECO:0000313" key="5">
    <source>
        <dbReference type="Proteomes" id="UP000230423"/>
    </source>
</evidence>